<reference evidence="3" key="4">
    <citation type="journal article" date="2015" name="G3 (Bethesda)">
        <title>Genome sequences of three phytopathogenic species of the Magnaporthaceae family of fungi.</title>
        <authorList>
            <person name="Okagaki L.H."/>
            <person name="Nunes C.C."/>
            <person name="Sailsbery J."/>
            <person name="Clay B."/>
            <person name="Brown D."/>
            <person name="John T."/>
            <person name="Oh Y."/>
            <person name="Young N."/>
            <person name="Fitzgerald M."/>
            <person name="Haas B.J."/>
            <person name="Zeng Q."/>
            <person name="Young S."/>
            <person name="Adiconis X."/>
            <person name="Fan L."/>
            <person name="Levin J.Z."/>
            <person name="Mitchell T.K."/>
            <person name="Okubara P.A."/>
            <person name="Farman M.L."/>
            <person name="Kohn L.M."/>
            <person name="Birren B."/>
            <person name="Ma L.-J."/>
            <person name="Dean R.A."/>
        </authorList>
    </citation>
    <scope>NUCLEOTIDE SEQUENCE</scope>
    <source>
        <strain evidence="3">ATCC 64411 / 73-15</strain>
    </source>
</reference>
<reference evidence="4" key="1">
    <citation type="submission" date="2010-05" db="EMBL/GenBank/DDBJ databases">
        <title>The genome sequence of Magnaporthe poae strain ATCC 64411.</title>
        <authorList>
            <person name="Ma L.-J."/>
            <person name="Dead R."/>
            <person name="Young S."/>
            <person name="Zeng Q."/>
            <person name="Koehrsen M."/>
            <person name="Alvarado L."/>
            <person name="Berlin A."/>
            <person name="Chapman S.B."/>
            <person name="Chen Z."/>
            <person name="Freedman E."/>
            <person name="Gellesch M."/>
            <person name="Goldberg J."/>
            <person name="Griggs A."/>
            <person name="Gujja S."/>
            <person name="Heilman E.R."/>
            <person name="Heiman D."/>
            <person name="Hepburn T."/>
            <person name="Howarth C."/>
            <person name="Jen D."/>
            <person name="Larson L."/>
            <person name="Mehta T."/>
            <person name="Neiman D."/>
            <person name="Pearson M."/>
            <person name="Roberts A."/>
            <person name="Saif S."/>
            <person name="Shea T."/>
            <person name="Shenoy N."/>
            <person name="Sisk P."/>
            <person name="Stolte C."/>
            <person name="Sykes S."/>
            <person name="Walk T."/>
            <person name="White J."/>
            <person name="Yandava C."/>
            <person name="Haas B."/>
            <person name="Nusbaum C."/>
            <person name="Birren B."/>
        </authorList>
    </citation>
    <scope>NUCLEOTIDE SEQUENCE [LARGE SCALE GENOMIC DNA]</scope>
    <source>
        <strain evidence="4">ATCC 64411 / 73-15</strain>
    </source>
</reference>
<organism evidence="3 4">
    <name type="scientific">Magnaporthiopsis poae (strain ATCC 64411 / 73-15)</name>
    <name type="common">Kentucky bluegrass fungus</name>
    <name type="synonym">Magnaporthe poae</name>
    <dbReference type="NCBI Taxonomy" id="644358"/>
    <lineage>
        <taxon>Eukaryota</taxon>
        <taxon>Fungi</taxon>
        <taxon>Dikarya</taxon>
        <taxon>Ascomycota</taxon>
        <taxon>Pezizomycotina</taxon>
        <taxon>Sordariomycetes</taxon>
        <taxon>Sordariomycetidae</taxon>
        <taxon>Magnaporthales</taxon>
        <taxon>Magnaporthaceae</taxon>
        <taxon>Magnaporthiopsis</taxon>
    </lineage>
</organism>
<evidence type="ECO:0000313" key="4">
    <source>
        <dbReference type="Proteomes" id="UP000011715"/>
    </source>
</evidence>
<dbReference type="VEuPathDB" id="FungiDB:MAPG_01659"/>
<reference evidence="2" key="2">
    <citation type="submission" date="2010-05" db="EMBL/GenBank/DDBJ databases">
        <title>The Genome Sequence of Magnaporthe poae strain ATCC 64411.</title>
        <authorList>
            <consortium name="The Broad Institute Genome Sequencing Platform"/>
            <consortium name="Broad Institute Genome Sequencing Center for Infectious Disease"/>
            <person name="Ma L.-J."/>
            <person name="Dead R."/>
            <person name="Young S."/>
            <person name="Zeng Q."/>
            <person name="Koehrsen M."/>
            <person name="Alvarado L."/>
            <person name="Berlin A."/>
            <person name="Chapman S.B."/>
            <person name="Chen Z."/>
            <person name="Freedman E."/>
            <person name="Gellesch M."/>
            <person name="Goldberg J."/>
            <person name="Griggs A."/>
            <person name="Gujja S."/>
            <person name="Heilman E.R."/>
            <person name="Heiman D."/>
            <person name="Hepburn T."/>
            <person name="Howarth C."/>
            <person name="Jen D."/>
            <person name="Larson L."/>
            <person name="Mehta T."/>
            <person name="Neiman D."/>
            <person name="Pearson M."/>
            <person name="Roberts A."/>
            <person name="Saif S."/>
            <person name="Shea T."/>
            <person name="Shenoy N."/>
            <person name="Sisk P."/>
            <person name="Stolte C."/>
            <person name="Sykes S."/>
            <person name="Walk T."/>
            <person name="White J."/>
            <person name="Yandava C."/>
            <person name="Haas B."/>
            <person name="Nusbaum C."/>
            <person name="Birren B."/>
        </authorList>
    </citation>
    <scope>NUCLEOTIDE SEQUENCE</scope>
    <source>
        <strain evidence="2">ATCC 64411</strain>
    </source>
</reference>
<protein>
    <submittedName>
        <fullName evidence="2 3">Uncharacterized protein</fullName>
    </submittedName>
</protein>
<evidence type="ECO:0000256" key="1">
    <source>
        <dbReference type="SAM" id="MobiDB-lite"/>
    </source>
</evidence>
<reference evidence="3" key="5">
    <citation type="submission" date="2015-06" db="UniProtKB">
        <authorList>
            <consortium name="EnsemblFungi"/>
        </authorList>
    </citation>
    <scope>IDENTIFICATION</scope>
    <source>
        <strain evidence="3">ATCC 64411</strain>
    </source>
</reference>
<accession>A0A0C4DPA0</accession>
<keyword evidence="4" id="KW-1185">Reference proteome</keyword>
<evidence type="ECO:0000313" key="2">
    <source>
        <dbReference type="EMBL" id="KLU82587.1"/>
    </source>
</evidence>
<name>A0A0C4DPA0_MAGP6</name>
<reference evidence="2" key="3">
    <citation type="submission" date="2011-03" db="EMBL/GenBank/DDBJ databases">
        <title>Annotation of Magnaporthe poae ATCC 64411.</title>
        <authorList>
            <person name="Ma L.-J."/>
            <person name="Dead R."/>
            <person name="Young S.K."/>
            <person name="Zeng Q."/>
            <person name="Gargeya S."/>
            <person name="Fitzgerald M."/>
            <person name="Haas B."/>
            <person name="Abouelleil A."/>
            <person name="Alvarado L."/>
            <person name="Arachchi H.M."/>
            <person name="Berlin A."/>
            <person name="Brown A."/>
            <person name="Chapman S.B."/>
            <person name="Chen Z."/>
            <person name="Dunbar C."/>
            <person name="Freedman E."/>
            <person name="Gearin G."/>
            <person name="Gellesch M."/>
            <person name="Goldberg J."/>
            <person name="Griggs A."/>
            <person name="Gujja S."/>
            <person name="Heiman D."/>
            <person name="Howarth C."/>
            <person name="Larson L."/>
            <person name="Lui A."/>
            <person name="MacDonald P.J.P."/>
            <person name="Mehta T."/>
            <person name="Montmayeur A."/>
            <person name="Murphy C."/>
            <person name="Neiman D."/>
            <person name="Pearson M."/>
            <person name="Priest M."/>
            <person name="Roberts A."/>
            <person name="Saif S."/>
            <person name="Shea T."/>
            <person name="Shenoy N."/>
            <person name="Sisk P."/>
            <person name="Stolte C."/>
            <person name="Sykes S."/>
            <person name="Yandava C."/>
            <person name="Wortman J."/>
            <person name="Nusbaum C."/>
            <person name="Birren B."/>
        </authorList>
    </citation>
    <scope>NUCLEOTIDE SEQUENCE</scope>
    <source>
        <strain evidence="2">ATCC 64411</strain>
    </source>
</reference>
<dbReference type="EMBL" id="GL876966">
    <property type="protein sequence ID" value="KLU82587.1"/>
    <property type="molecule type" value="Genomic_DNA"/>
</dbReference>
<dbReference type="AlphaFoldDB" id="A0A0C4DPA0"/>
<gene>
    <name evidence="2" type="ORF">MAPG_01659</name>
</gene>
<dbReference type="Proteomes" id="UP000011715">
    <property type="component" value="Unassembled WGS sequence"/>
</dbReference>
<feature type="region of interest" description="Disordered" evidence="1">
    <location>
        <begin position="1"/>
        <end position="31"/>
    </location>
</feature>
<sequence length="136" mass="14910">MTPHLPPALRRAQSTYMLSTEPLRPTHSRSRSVVRLLGGWPEKKTGHSAQEFVDDLKLQRYRMSEFPNSLRGSPTSSSSSSSNRSSRHRSLSPGRNYDSGDDASDEASSASDGMSIAEPDVSPAAERAQGESMFRI</sequence>
<feature type="compositionally biased region" description="Low complexity" evidence="1">
    <location>
        <begin position="69"/>
        <end position="84"/>
    </location>
</feature>
<dbReference type="EMBL" id="ADBL01000404">
    <property type="status" value="NOT_ANNOTATED_CDS"/>
    <property type="molecule type" value="Genomic_DNA"/>
</dbReference>
<feature type="region of interest" description="Disordered" evidence="1">
    <location>
        <begin position="65"/>
        <end position="136"/>
    </location>
</feature>
<proteinExistence type="predicted"/>
<dbReference type="EnsemblFungi" id="MAPG_01659T0">
    <property type="protein sequence ID" value="MAPG_01659T0"/>
    <property type="gene ID" value="MAPG_01659"/>
</dbReference>
<evidence type="ECO:0000313" key="3">
    <source>
        <dbReference type="EnsemblFungi" id="MAPG_01659T0"/>
    </source>
</evidence>